<proteinExistence type="predicted"/>
<name>A0ACC3SBA2_9PEZI</name>
<keyword evidence="2" id="KW-1185">Reference proteome</keyword>
<protein>
    <submittedName>
        <fullName evidence="1">Uncharacterized protein</fullName>
    </submittedName>
</protein>
<evidence type="ECO:0000313" key="2">
    <source>
        <dbReference type="Proteomes" id="UP001320706"/>
    </source>
</evidence>
<comment type="caution">
    <text evidence="1">The sequence shown here is derived from an EMBL/GenBank/DDBJ whole genome shotgun (WGS) entry which is preliminary data.</text>
</comment>
<sequence>MNGDAYSSRDRDRGHGSSRDHYSSTRDDRRDRDRGERGDRDRERTRRRSRSPGHRSSRRDYEVDTYSSSRDYREREREERYSGRGDRGDRRGERGEREWDRDRGARGDRGGRDDRPPRRERGDRELFDDRRGGGRRDRGDRDTFGGGRGDKRSPSPPPKKPREPTPDLTDVVPILERKRRLTQWDIKPPGYENVTAEQAKLSGMFPLPGAPRQQPMDPSRLQAFMNQPANEAANTALKPSNARQSKRLFVYNIPSSATDDSIAEFFNLQLNGLNVISGVDPCITAQVSQDRTFALCEFKTPEDATVALALDGISMEDSNAMDTSNGASNGASQGLSIRRPKDYIVPAVTDESEAQPGVISNHVPDTQNKLCISHIPIYVEAEQVQELLVAFGELKSFVLVQDTSNGQSRGIAFCEYKDPSTTDDAVNGLNGMELGDGQLKAAKASIGLQQVNSEMSVAAMSMLAGTTDEKLEQGRVLCLLNMVTAEELMDSDEYEEILEDVREECGKYGPILDLKIPRPTGGSRQSNGVGKIYIKYDTTESAQKALRALAGRKFADRTVVVTFFGEEYFDVNAW</sequence>
<reference evidence="1" key="1">
    <citation type="submission" date="2024-02" db="EMBL/GenBank/DDBJ databases">
        <title>Metagenome Assembled Genome of Zalaria obscura JY119.</title>
        <authorList>
            <person name="Vighnesh L."/>
            <person name="Jagadeeshwari U."/>
            <person name="Venkata Ramana C."/>
            <person name="Sasikala C."/>
        </authorList>
    </citation>
    <scope>NUCLEOTIDE SEQUENCE</scope>
    <source>
        <strain evidence="1">JY119</strain>
    </source>
</reference>
<organism evidence="1 2">
    <name type="scientific">Zalaria obscura</name>
    <dbReference type="NCBI Taxonomy" id="2024903"/>
    <lineage>
        <taxon>Eukaryota</taxon>
        <taxon>Fungi</taxon>
        <taxon>Dikarya</taxon>
        <taxon>Ascomycota</taxon>
        <taxon>Pezizomycotina</taxon>
        <taxon>Dothideomycetes</taxon>
        <taxon>Dothideomycetidae</taxon>
        <taxon>Dothideales</taxon>
        <taxon>Zalariaceae</taxon>
        <taxon>Zalaria</taxon>
    </lineage>
</organism>
<dbReference type="Proteomes" id="UP001320706">
    <property type="component" value="Unassembled WGS sequence"/>
</dbReference>
<accession>A0ACC3SBA2</accession>
<dbReference type="EMBL" id="JAMKPW020000024">
    <property type="protein sequence ID" value="KAK8205518.1"/>
    <property type="molecule type" value="Genomic_DNA"/>
</dbReference>
<gene>
    <name evidence="1" type="ORF">M8818_004887</name>
</gene>
<evidence type="ECO:0000313" key="1">
    <source>
        <dbReference type="EMBL" id="KAK8205518.1"/>
    </source>
</evidence>